<gene>
    <name evidence="1" type="ORF">LCGC14_2458950</name>
</gene>
<name>A0A0F9BED2_9ZZZZ</name>
<comment type="caution">
    <text evidence="1">The sequence shown here is derived from an EMBL/GenBank/DDBJ whole genome shotgun (WGS) entry which is preliminary data.</text>
</comment>
<organism evidence="1">
    <name type="scientific">marine sediment metagenome</name>
    <dbReference type="NCBI Taxonomy" id="412755"/>
    <lineage>
        <taxon>unclassified sequences</taxon>
        <taxon>metagenomes</taxon>
        <taxon>ecological metagenomes</taxon>
    </lineage>
</organism>
<feature type="non-terminal residue" evidence="1">
    <location>
        <position position="29"/>
    </location>
</feature>
<dbReference type="EMBL" id="LAZR01038233">
    <property type="protein sequence ID" value="KKL20090.1"/>
    <property type="molecule type" value="Genomic_DNA"/>
</dbReference>
<accession>A0A0F9BED2</accession>
<dbReference type="AlphaFoldDB" id="A0A0F9BED2"/>
<protein>
    <submittedName>
        <fullName evidence="1">Uncharacterized protein</fullName>
    </submittedName>
</protein>
<reference evidence="1" key="1">
    <citation type="journal article" date="2015" name="Nature">
        <title>Complex archaea that bridge the gap between prokaryotes and eukaryotes.</title>
        <authorList>
            <person name="Spang A."/>
            <person name="Saw J.H."/>
            <person name="Jorgensen S.L."/>
            <person name="Zaremba-Niedzwiedzka K."/>
            <person name="Martijn J."/>
            <person name="Lind A.E."/>
            <person name="van Eijk R."/>
            <person name="Schleper C."/>
            <person name="Guy L."/>
            <person name="Ettema T.J."/>
        </authorList>
    </citation>
    <scope>NUCLEOTIDE SEQUENCE</scope>
</reference>
<sequence length="29" mass="3151">MSILKIWDGSSWVEVPLVRDHGGLLGLGD</sequence>
<proteinExistence type="predicted"/>
<evidence type="ECO:0000313" key="1">
    <source>
        <dbReference type="EMBL" id="KKL20090.1"/>
    </source>
</evidence>